<evidence type="ECO:0000256" key="1">
    <source>
        <dbReference type="SAM" id="Phobius"/>
    </source>
</evidence>
<proteinExistence type="predicted"/>
<dbReference type="RefSeq" id="WP_369253825.1">
    <property type="nucleotide sequence ID" value="NZ_CP163440.1"/>
</dbReference>
<dbReference type="InterPro" id="IPR036259">
    <property type="entry name" value="MFS_trans_sf"/>
</dbReference>
<keyword evidence="1" id="KW-1133">Transmembrane helix</keyword>
<dbReference type="EMBL" id="CP163440">
    <property type="protein sequence ID" value="XDQ59406.1"/>
    <property type="molecule type" value="Genomic_DNA"/>
</dbReference>
<keyword evidence="1" id="KW-0472">Membrane</keyword>
<organism evidence="2">
    <name type="scientific">Streptomyces sp. R35</name>
    <dbReference type="NCBI Taxonomy" id="3238630"/>
    <lineage>
        <taxon>Bacteria</taxon>
        <taxon>Bacillati</taxon>
        <taxon>Actinomycetota</taxon>
        <taxon>Actinomycetes</taxon>
        <taxon>Kitasatosporales</taxon>
        <taxon>Streptomycetaceae</taxon>
        <taxon>Streptomyces</taxon>
    </lineage>
</organism>
<feature type="transmembrane region" description="Helical" evidence="1">
    <location>
        <begin position="33"/>
        <end position="53"/>
    </location>
</feature>
<evidence type="ECO:0000313" key="2">
    <source>
        <dbReference type="EMBL" id="XDQ59406.1"/>
    </source>
</evidence>
<feature type="transmembrane region" description="Helical" evidence="1">
    <location>
        <begin position="113"/>
        <end position="133"/>
    </location>
</feature>
<accession>A0AB39RZ02</accession>
<gene>
    <name evidence="2" type="ORF">AB5J50_00495</name>
</gene>
<dbReference type="SUPFAM" id="SSF103473">
    <property type="entry name" value="MFS general substrate transporter"/>
    <property type="match status" value="1"/>
</dbReference>
<feature type="transmembrane region" description="Helical" evidence="1">
    <location>
        <begin position="139"/>
        <end position="160"/>
    </location>
</feature>
<protein>
    <submittedName>
        <fullName evidence="2">Uncharacterized protein</fullName>
    </submittedName>
</protein>
<reference evidence="2" key="1">
    <citation type="submission" date="2024-07" db="EMBL/GenBank/DDBJ databases">
        <authorList>
            <person name="Yu S.T."/>
        </authorList>
    </citation>
    <scope>NUCLEOTIDE SEQUENCE</scope>
    <source>
        <strain evidence="2">R35</strain>
    </source>
</reference>
<keyword evidence="1" id="KW-0812">Transmembrane</keyword>
<dbReference type="AlphaFoldDB" id="A0AB39RZ02"/>
<feature type="transmembrane region" description="Helical" evidence="1">
    <location>
        <begin position="59"/>
        <end position="78"/>
    </location>
</feature>
<sequence>MNGLQRAYLKFEQRFGVNELPPRAQVFMAHHPVGTGTLVGVVTGAVLAWALSAFDDPGLLFQAALVGLGMGLFIWLSCRVERWRQAQYARLEQAPSSPPAPVVSNPDPPWFGAALWICVWVIGTAFLWLVSRLSGTPNVWLSSASIAALATVSAWGARVVKRRWRK</sequence>
<name>A0AB39RZ02_9ACTN</name>